<dbReference type="EMBL" id="CP036273">
    <property type="protein sequence ID" value="QDU18385.1"/>
    <property type="molecule type" value="Genomic_DNA"/>
</dbReference>
<gene>
    <name evidence="2" type="ORF">ETAA1_02710</name>
</gene>
<accession>A0A517XLJ8</accession>
<evidence type="ECO:0000313" key="2">
    <source>
        <dbReference type="EMBL" id="QDU18385.1"/>
    </source>
</evidence>
<keyword evidence="1" id="KW-0812">Transmembrane</keyword>
<keyword evidence="1" id="KW-0472">Membrane</keyword>
<dbReference type="KEGG" id="uli:ETAA1_02710"/>
<keyword evidence="3" id="KW-1185">Reference proteome</keyword>
<protein>
    <submittedName>
        <fullName evidence="2">Uncharacterized protein</fullName>
    </submittedName>
</protein>
<organism evidence="2 3">
    <name type="scientific">Urbifossiella limnaea</name>
    <dbReference type="NCBI Taxonomy" id="2528023"/>
    <lineage>
        <taxon>Bacteria</taxon>
        <taxon>Pseudomonadati</taxon>
        <taxon>Planctomycetota</taxon>
        <taxon>Planctomycetia</taxon>
        <taxon>Gemmatales</taxon>
        <taxon>Gemmataceae</taxon>
        <taxon>Urbifossiella</taxon>
    </lineage>
</organism>
<keyword evidence="1" id="KW-1133">Transmembrane helix</keyword>
<evidence type="ECO:0000313" key="3">
    <source>
        <dbReference type="Proteomes" id="UP000319576"/>
    </source>
</evidence>
<dbReference type="Proteomes" id="UP000319576">
    <property type="component" value="Chromosome"/>
</dbReference>
<proteinExistence type="predicted"/>
<dbReference type="RefSeq" id="WP_145233631.1">
    <property type="nucleotide sequence ID" value="NZ_CP036273.1"/>
</dbReference>
<name>A0A517XLJ8_9BACT</name>
<feature type="transmembrane region" description="Helical" evidence="1">
    <location>
        <begin position="89"/>
        <end position="122"/>
    </location>
</feature>
<sequence length="123" mass="12924">MTDPAARAALLARLPALGFVPPPDVAPWARPRPVGKPPRSWAGVERVPPWEPTADPAAVSAAVAAFRTALAANEAAAVRERRGRWLERVAGRLFVLPMTALIVLGGVAVVFIMVCGCLGGLVR</sequence>
<evidence type="ECO:0000256" key="1">
    <source>
        <dbReference type="SAM" id="Phobius"/>
    </source>
</evidence>
<reference evidence="2 3" key="1">
    <citation type="submission" date="2019-02" db="EMBL/GenBank/DDBJ databases">
        <title>Deep-cultivation of Planctomycetes and their phenomic and genomic characterization uncovers novel biology.</title>
        <authorList>
            <person name="Wiegand S."/>
            <person name="Jogler M."/>
            <person name="Boedeker C."/>
            <person name="Pinto D."/>
            <person name="Vollmers J."/>
            <person name="Rivas-Marin E."/>
            <person name="Kohn T."/>
            <person name="Peeters S.H."/>
            <person name="Heuer A."/>
            <person name="Rast P."/>
            <person name="Oberbeckmann S."/>
            <person name="Bunk B."/>
            <person name="Jeske O."/>
            <person name="Meyerdierks A."/>
            <person name="Storesund J.E."/>
            <person name="Kallscheuer N."/>
            <person name="Luecker S."/>
            <person name="Lage O.M."/>
            <person name="Pohl T."/>
            <person name="Merkel B.J."/>
            <person name="Hornburger P."/>
            <person name="Mueller R.-W."/>
            <person name="Bruemmer F."/>
            <person name="Labrenz M."/>
            <person name="Spormann A.M."/>
            <person name="Op den Camp H."/>
            <person name="Overmann J."/>
            <person name="Amann R."/>
            <person name="Jetten M.S.M."/>
            <person name="Mascher T."/>
            <person name="Medema M.H."/>
            <person name="Devos D.P."/>
            <person name="Kaster A.-K."/>
            <person name="Ovreas L."/>
            <person name="Rohde M."/>
            <person name="Galperin M.Y."/>
            <person name="Jogler C."/>
        </authorList>
    </citation>
    <scope>NUCLEOTIDE SEQUENCE [LARGE SCALE GENOMIC DNA]</scope>
    <source>
        <strain evidence="2 3">ETA_A1</strain>
    </source>
</reference>
<dbReference type="AlphaFoldDB" id="A0A517XLJ8"/>